<evidence type="ECO:0000313" key="20">
    <source>
        <dbReference type="EMBL" id="GAQ78385.1"/>
    </source>
</evidence>
<proteinExistence type="inferred from homology"/>
<dbReference type="OrthoDB" id="4062651at2759"/>
<dbReference type="InterPro" id="IPR011009">
    <property type="entry name" value="Kinase-like_dom_sf"/>
</dbReference>
<dbReference type="STRING" id="105231.A0A1Y1HIQ9"/>
<keyword evidence="9 16" id="KW-0067">ATP-binding</keyword>
<dbReference type="InterPro" id="IPR051824">
    <property type="entry name" value="LRR_Rcpt-Like_S/T_Kinase"/>
</dbReference>
<feature type="compositionally biased region" description="Polar residues" evidence="18">
    <location>
        <begin position="430"/>
        <end position="440"/>
    </location>
</feature>
<evidence type="ECO:0000256" key="12">
    <source>
        <dbReference type="ARBA" id="ARBA00023170"/>
    </source>
</evidence>
<comment type="catalytic activity">
    <reaction evidence="15">
        <text>L-seryl-[protein] + ATP = O-phospho-L-seryl-[protein] + ADP + H(+)</text>
        <dbReference type="Rhea" id="RHEA:17989"/>
        <dbReference type="Rhea" id="RHEA-COMP:9863"/>
        <dbReference type="Rhea" id="RHEA-COMP:11604"/>
        <dbReference type="ChEBI" id="CHEBI:15378"/>
        <dbReference type="ChEBI" id="CHEBI:29999"/>
        <dbReference type="ChEBI" id="CHEBI:30616"/>
        <dbReference type="ChEBI" id="CHEBI:83421"/>
        <dbReference type="ChEBI" id="CHEBI:456216"/>
        <dbReference type="EC" id="2.7.11.1"/>
    </reaction>
</comment>
<evidence type="ECO:0000256" key="13">
    <source>
        <dbReference type="ARBA" id="ARBA00023180"/>
    </source>
</evidence>
<evidence type="ECO:0000256" key="9">
    <source>
        <dbReference type="ARBA" id="ARBA00022840"/>
    </source>
</evidence>
<keyword evidence="7 16" id="KW-0547">Nucleotide-binding</keyword>
<keyword evidence="8 20" id="KW-0418">Kinase</keyword>
<sequence>MLLAKRRRKAQRPPDWLDASLGRKTGNPKAAAPTDVPDLMYDEERQDKLDGPLGPPPIAVRAPRAMSTEGAAALEGGAVAGVKAVRAAGDPVAGLGKARNPSAIVQAQEALSVVRLFTFRKIKKATNGFSDSALIGQGAFGRVFRATFSDGTVLAVKELGKGKKGVGQKEFVSELGTIGNVRHRNLVSLRGYCIAANAYYLLMDYAPNGNLQTAISNVSGAPLTWKQRLDIATGAVRGISYLHNDTAPTILHRDIKSANILLGANFEPLVADFGLAKLVDEGVTHHSTAVRGTYGYVAPEYALYGQVTKMIDVYSFGVVLLELVTGRRAVEAMPDGTRCNLVDAVARHARQPNDVVDPRLHGHFPAQVSAQFVALAVGCTAREDVHRPQMSHVLRELEDMGRRVEADSGIVTDGSWFGSAGTGQAVTAYPSASTSSWNQPGASSGSAASDGIMASMDYQVSAIRQGR</sequence>
<gene>
    <name evidence="20" type="ORF">KFL_000120320</name>
</gene>
<keyword evidence="4" id="KW-0808">Transferase</keyword>
<evidence type="ECO:0000256" key="5">
    <source>
        <dbReference type="ARBA" id="ARBA00022692"/>
    </source>
</evidence>
<keyword evidence="10" id="KW-1133">Transmembrane helix</keyword>
<dbReference type="Proteomes" id="UP000054558">
    <property type="component" value="Unassembled WGS sequence"/>
</dbReference>
<evidence type="ECO:0000256" key="16">
    <source>
        <dbReference type="PROSITE-ProRule" id="PRU10141"/>
    </source>
</evidence>
<dbReference type="GO" id="GO:0016020">
    <property type="term" value="C:membrane"/>
    <property type="evidence" value="ECO:0007669"/>
    <property type="project" value="UniProtKB-SubCell"/>
</dbReference>
<accession>A0A1Y1HIQ9</accession>
<dbReference type="Pfam" id="PF00069">
    <property type="entry name" value="Pkinase"/>
    <property type="match status" value="1"/>
</dbReference>
<feature type="binding site" evidence="16">
    <location>
        <position position="157"/>
    </location>
    <ligand>
        <name>ATP</name>
        <dbReference type="ChEBI" id="CHEBI:30616"/>
    </ligand>
</feature>
<dbReference type="Gene3D" id="3.30.200.20">
    <property type="entry name" value="Phosphorylase Kinase, domain 1"/>
    <property type="match status" value="1"/>
</dbReference>
<comment type="similarity">
    <text evidence="17">Belongs to the protein kinase superfamily.</text>
</comment>
<evidence type="ECO:0000256" key="6">
    <source>
        <dbReference type="ARBA" id="ARBA00022729"/>
    </source>
</evidence>
<keyword evidence="5" id="KW-0812">Transmembrane</keyword>
<evidence type="ECO:0000256" key="1">
    <source>
        <dbReference type="ARBA" id="ARBA00004479"/>
    </source>
</evidence>
<dbReference type="InterPro" id="IPR000719">
    <property type="entry name" value="Prot_kinase_dom"/>
</dbReference>
<dbReference type="OMA" id="RGYCAGN"/>
<comment type="catalytic activity">
    <reaction evidence="14">
        <text>L-threonyl-[protein] + ATP = O-phospho-L-threonyl-[protein] + ADP + H(+)</text>
        <dbReference type="Rhea" id="RHEA:46608"/>
        <dbReference type="Rhea" id="RHEA-COMP:11060"/>
        <dbReference type="Rhea" id="RHEA-COMP:11605"/>
        <dbReference type="ChEBI" id="CHEBI:15378"/>
        <dbReference type="ChEBI" id="CHEBI:30013"/>
        <dbReference type="ChEBI" id="CHEBI:30616"/>
        <dbReference type="ChEBI" id="CHEBI:61977"/>
        <dbReference type="ChEBI" id="CHEBI:456216"/>
        <dbReference type="EC" id="2.7.11.1"/>
    </reaction>
</comment>
<dbReference type="InterPro" id="IPR017441">
    <property type="entry name" value="Protein_kinase_ATP_BS"/>
</dbReference>
<comment type="subcellular location">
    <subcellularLocation>
        <location evidence="1">Membrane</location>
        <topology evidence="1">Single-pass type I membrane protein</topology>
    </subcellularLocation>
</comment>
<keyword evidence="11" id="KW-0472">Membrane</keyword>
<dbReference type="CDD" id="cd14066">
    <property type="entry name" value="STKc_IRAK"/>
    <property type="match status" value="1"/>
</dbReference>
<dbReference type="PANTHER" id="PTHR48006">
    <property type="entry name" value="LEUCINE-RICH REPEAT-CONTAINING PROTEIN DDB_G0281931-RELATED"/>
    <property type="match status" value="1"/>
</dbReference>
<keyword evidence="6" id="KW-0732">Signal</keyword>
<dbReference type="GO" id="GO:0045088">
    <property type="term" value="P:regulation of innate immune response"/>
    <property type="evidence" value="ECO:0000318"/>
    <property type="project" value="GO_Central"/>
</dbReference>
<name>A0A1Y1HIQ9_KLENI</name>
<keyword evidence="13" id="KW-0325">Glycoprotein</keyword>
<dbReference type="SMART" id="SM00220">
    <property type="entry name" value="S_TKc"/>
    <property type="match status" value="1"/>
</dbReference>
<evidence type="ECO:0000256" key="10">
    <source>
        <dbReference type="ARBA" id="ARBA00022989"/>
    </source>
</evidence>
<feature type="domain" description="Protein kinase" evidence="19">
    <location>
        <begin position="129"/>
        <end position="400"/>
    </location>
</feature>
<protein>
    <recommendedName>
        <fullName evidence="2">non-specific serine/threonine protein kinase</fullName>
        <ecNumber evidence="2">2.7.11.1</ecNumber>
    </recommendedName>
</protein>
<dbReference type="InterPro" id="IPR008271">
    <property type="entry name" value="Ser/Thr_kinase_AS"/>
</dbReference>
<dbReference type="GO" id="GO:0004672">
    <property type="term" value="F:protein kinase activity"/>
    <property type="evidence" value="ECO:0000318"/>
    <property type="project" value="GO_Central"/>
</dbReference>
<evidence type="ECO:0000256" key="8">
    <source>
        <dbReference type="ARBA" id="ARBA00022777"/>
    </source>
</evidence>
<evidence type="ECO:0000256" key="14">
    <source>
        <dbReference type="ARBA" id="ARBA00047899"/>
    </source>
</evidence>
<evidence type="ECO:0000256" key="2">
    <source>
        <dbReference type="ARBA" id="ARBA00012513"/>
    </source>
</evidence>
<evidence type="ECO:0000256" key="11">
    <source>
        <dbReference type="ARBA" id="ARBA00023136"/>
    </source>
</evidence>
<feature type="compositionally biased region" description="Basic residues" evidence="18">
    <location>
        <begin position="1"/>
        <end position="11"/>
    </location>
</feature>
<evidence type="ECO:0000256" key="7">
    <source>
        <dbReference type="ARBA" id="ARBA00022741"/>
    </source>
</evidence>
<keyword evidence="3 17" id="KW-0723">Serine/threonine-protein kinase</keyword>
<dbReference type="GO" id="GO:0004674">
    <property type="term" value="F:protein serine/threonine kinase activity"/>
    <property type="evidence" value="ECO:0007669"/>
    <property type="project" value="UniProtKB-KW"/>
</dbReference>
<evidence type="ECO:0000256" key="17">
    <source>
        <dbReference type="RuleBase" id="RU000304"/>
    </source>
</evidence>
<organism evidence="20 21">
    <name type="scientific">Klebsormidium nitens</name>
    <name type="common">Green alga</name>
    <name type="synonym">Ulothrix nitens</name>
    <dbReference type="NCBI Taxonomy" id="105231"/>
    <lineage>
        <taxon>Eukaryota</taxon>
        <taxon>Viridiplantae</taxon>
        <taxon>Streptophyta</taxon>
        <taxon>Klebsormidiophyceae</taxon>
        <taxon>Klebsormidiales</taxon>
        <taxon>Klebsormidiaceae</taxon>
        <taxon>Klebsormidium</taxon>
    </lineage>
</organism>
<dbReference type="PROSITE" id="PS00108">
    <property type="entry name" value="PROTEIN_KINASE_ST"/>
    <property type="match status" value="1"/>
</dbReference>
<dbReference type="AlphaFoldDB" id="A0A1Y1HIQ9"/>
<dbReference type="GO" id="GO:0005524">
    <property type="term" value="F:ATP binding"/>
    <property type="evidence" value="ECO:0007669"/>
    <property type="project" value="UniProtKB-UniRule"/>
</dbReference>
<dbReference type="PANTHER" id="PTHR48006:SF92">
    <property type="entry name" value="LRR RECEPTOR-LIKE SERINE_THREONINE-PROTEIN KINASE GSO1"/>
    <property type="match status" value="1"/>
</dbReference>
<reference evidence="20 21" key="1">
    <citation type="journal article" date="2014" name="Nat. Commun.">
        <title>Klebsormidium flaccidum genome reveals primary factors for plant terrestrial adaptation.</title>
        <authorList>
            <person name="Hori K."/>
            <person name="Maruyama F."/>
            <person name="Fujisawa T."/>
            <person name="Togashi T."/>
            <person name="Yamamoto N."/>
            <person name="Seo M."/>
            <person name="Sato S."/>
            <person name="Yamada T."/>
            <person name="Mori H."/>
            <person name="Tajima N."/>
            <person name="Moriyama T."/>
            <person name="Ikeuchi M."/>
            <person name="Watanabe M."/>
            <person name="Wada H."/>
            <person name="Kobayashi K."/>
            <person name="Saito M."/>
            <person name="Masuda T."/>
            <person name="Sasaki-Sekimoto Y."/>
            <person name="Mashiguchi K."/>
            <person name="Awai K."/>
            <person name="Shimojima M."/>
            <person name="Masuda S."/>
            <person name="Iwai M."/>
            <person name="Nobusawa T."/>
            <person name="Narise T."/>
            <person name="Kondo S."/>
            <person name="Saito H."/>
            <person name="Sato R."/>
            <person name="Murakawa M."/>
            <person name="Ihara Y."/>
            <person name="Oshima-Yamada Y."/>
            <person name="Ohtaka K."/>
            <person name="Satoh M."/>
            <person name="Sonobe K."/>
            <person name="Ishii M."/>
            <person name="Ohtani R."/>
            <person name="Kanamori-Sato M."/>
            <person name="Honoki R."/>
            <person name="Miyazaki D."/>
            <person name="Mochizuki H."/>
            <person name="Umetsu J."/>
            <person name="Higashi K."/>
            <person name="Shibata D."/>
            <person name="Kamiya Y."/>
            <person name="Sato N."/>
            <person name="Nakamura Y."/>
            <person name="Tabata S."/>
            <person name="Ida S."/>
            <person name="Kurokawa K."/>
            <person name="Ohta H."/>
        </authorList>
    </citation>
    <scope>NUCLEOTIDE SEQUENCE [LARGE SCALE GENOMIC DNA]</scope>
    <source>
        <strain evidence="20 21">NIES-2285</strain>
    </source>
</reference>
<dbReference type="EC" id="2.7.11.1" evidence="2"/>
<feature type="region of interest" description="Disordered" evidence="18">
    <location>
        <begin position="1"/>
        <end position="55"/>
    </location>
</feature>
<keyword evidence="21" id="KW-1185">Reference proteome</keyword>
<dbReference type="PROSITE" id="PS50011">
    <property type="entry name" value="PROTEIN_KINASE_DOM"/>
    <property type="match status" value="1"/>
</dbReference>
<evidence type="ECO:0000259" key="19">
    <source>
        <dbReference type="PROSITE" id="PS50011"/>
    </source>
</evidence>
<evidence type="ECO:0000313" key="21">
    <source>
        <dbReference type="Proteomes" id="UP000054558"/>
    </source>
</evidence>
<dbReference type="PROSITE" id="PS00107">
    <property type="entry name" value="PROTEIN_KINASE_ATP"/>
    <property type="match status" value="1"/>
</dbReference>
<evidence type="ECO:0000256" key="15">
    <source>
        <dbReference type="ARBA" id="ARBA00048679"/>
    </source>
</evidence>
<feature type="region of interest" description="Disordered" evidence="18">
    <location>
        <begin position="430"/>
        <end position="449"/>
    </location>
</feature>
<dbReference type="Gene3D" id="1.10.510.10">
    <property type="entry name" value="Transferase(Phosphotransferase) domain 1"/>
    <property type="match status" value="1"/>
</dbReference>
<evidence type="ECO:0000256" key="18">
    <source>
        <dbReference type="SAM" id="MobiDB-lite"/>
    </source>
</evidence>
<dbReference type="FunFam" id="1.10.510.10:FF:000287">
    <property type="entry name" value="probable LRR receptor-like serine/threonine-protein kinase RKF3"/>
    <property type="match status" value="1"/>
</dbReference>
<dbReference type="SUPFAM" id="SSF56112">
    <property type="entry name" value="Protein kinase-like (PK-like)"/>
    <property type="match status" value="1"/>
</dbReference>
<keyword evidence="12" id="KW-0675">Receptor</keyword>
<evidence type="ECO:0000256" key="3">
    <source>
        <dbReference type="ARBA" id="ARBA00022527"/>
    </source>
</evidence>
<dbReference type="EMBL" id="DF236961">
    <property type="protein sequence ID" value="GAQ78385.1"/>
    <property type="molecule type" value="Genomic_DNA"/>
</dbReference>
<evidence type="ECO:0000256" key="4">
    <source>
        <dbReference type="ARBA" id="ARBA00022679"/>
    </source>
</evidence>